<comment type="caution">
    <text evidence="1">The sequence shown here is derived from an EMBL/GenBank/DDBJ whole genome shotgun (WGS) entry which is preliminary data.</text>
</comment>
<reference evidence="1 2" key="1">
    <citation type="submission" date="2024-04" db="EMBL/GenBank/DDBJ databases">
        <title>Tritrichomonas musculus Genome.</title>
        <authorList>
            <person name="Alves-Ferreira E."/>
            <person name="Grigg M."/>
            <person name="Lorenzi H."/>
            <person name="Galac M."/>
        </authorList>
    </citation>
    <scope>NUCLEOTIDE SEQUENCE [LARGE SCALE GENOMIC DNA]</scope>
    <source>
        <strain evidence="1 2">EAF2021</strain>
    </source>
</reference>
<evidence type="ECO:0000313" key="1">
    <source>
        <dbReference type="EMBL" id="KAK8887517.1"/>
    </source>
</evidence>
<gene>
    <name evidence="1" type="ORF">M9Y10_038566</name>
</gene>
<accession>A0ABR2K9C6</accession>
<evidence type="ECO:0000313" key="2">
    <source>
        <dbReference type="Proteomes" id="UP001470230"/>
    </source>
</evidence>
<dbReference type="EMBL" id="JAPFFF010000006">
    <property type="protein sequence ID" value="KAK8887517.1"/>
    <property type="molecule type" value="Genomic_DNA"/>
</dbReference>
<protein>
    <submittedName>
        <fullName evidence="1">Uncharacterized protein</fullName>
    </submittedName>
</protein>
<dbReference type="Proteomes" id="UP001470230">
    <property type="component" value="Unassembled WGS sequence"/>
</dbReference>
<sequence length="163" mass="19156">MNPEEFQTKLQEINNDIKKIMEHHELINEFDPMNDIMNPAFNELSQLLLDYIINVNEKVTTVVMASFFEDQFPEMIKLDPWVFADPDANSSDQIVLAGILRPSYERILILNEQYQKTISLYRYINILTNIKEEINSLEGKSIDLIQEALQKLFLQPIEIDEDY</sequence>
<name>A0ABR2K9C6_9EUKA</name>
<keyword evidence="2" id="KW-1185">Reference proteome</keyword>
<organism evidence="1 2">
    <name type="scientific">Tritrichomonas musculus</name>
    <dbReference type="NCBI Taxonomy" id="1915356"/>
    <lineage>
        <taxon>Eukaryota</taxon>
        <taxon>Metamonada</taxon>
        <taxon>Parabasalia</taxon>
        <taxon>Tritrichomonadida</taxon>
        <taxon>Tritrichomonadidae</taxon>
        <taxon>Tritrichomonas</taxon>
    </lineage>
</organism>
<proteinExistence type="predicted"/>